<keyword evidence="1" id="KW-0732">Signal</keyword>
<protein>
    <recommendedName>
        <fullName evidence="4">YtkA-like</fullName>
    </recommendedName>
</protein>
<organism evidence="2 3">
    <name type="scientific">Flavobacterium rhamnosiphilum</name>
    <dbReference type="NCBI Taxonomy" id="2541724"/>
    <lineage>
        <taxon>Bacteria</taxon>
        <taxon>Pseudomonadati</taxon>
        <taxon>Bacteroidota</taxon>
        <taxon>Flavobacteriia</taxon>
        <taxon>Flavobacteriales</taxon>
        <taxon>Flavobacteriaceae</taxon>
        <taxon>Flavobacterium</taxon>
    </lineage>
</organism>
<comment type="caution">
    <text evidence="2">The sequence shown here is derived from an EMBL/GenBank/DDBJ whole genome shotgun (WGS) entry which is preliminary data.</text>
</comment>
<name>A0A4R5F8L8_9FLAO</name>
<evidence type="ECO:0000313" key="3">
    <source>
        <dbReference type="Proteomes" id="UP000294814"/>
    </source>
</evidence>
<gene>
    <name evidence="2" type="ORF">E0I26_06780</name>
</gene>
<dbReference type="OrthoDB" id="1065544at2"/>
<dbReference type="RefSeq" id="WP_131915734.1">
    <property type="nucleotide sequence ID" value="NZ_SMLG01000004.1"/>
</dbReference>
<dbReference type="AlphaFoldDB" id="A0A4R5F8L8"/>
<evidence type="ECO:0008006" key="4">
    <source>
        <dbReference type="Google" id="ProtNLM"/>
    </source>
</evidence>
<accession>A0A4R5F8L8</accession>
<feature type="chain" id="PRO_5020394104" description="YtkA-like" evidence="1">
    <location>
        <begin position="23"/>
        <end position="283"/>
    </location>
</feature>
<dbReference type="EMBL" id="SMLG01000004">
    <property type="protein sequence ID" value="TDE44837.1"/>
    <property type="molecule type" value="Genomic_DNA"/>
</dbReference>
<reference evidence="2 3" key="1">
    <citation type="submission" date="2019-03" db="EMBL/GenBank/DDBJ databases">
        <title>Novel species of Flavobacterium.</title>
        <authorList>
            <person name="Liu Q."/>
            <person name="Xin Y.-H."/>
        </authorList>
    </citation>
    <scope>NUCLEOTIDE SEQUENCE [LARGE SCALE GENOMIC DNA]</scope>
    <source>
        <strain evidence="2 3">LB3P52</strain>
    </source>
</reference>
<keyword evidence="3" id="KW-1185">Reference proteome</keyword>
<evidence type="ECO:0000256" key="1">
    <source>
        <dbReference type="SAM" id="SignalP"/>
    </source>
</evidence>
<feature type="signal peptide" evidence="1">
    <location>
        <begin position="1"/>
        <end position="22"/>
    </location>
</feature>
<sequence length="283" mass="31343">MKFPLKNIIAVMAMALAFSSCSNDENPSIMANELEGLNKIQEITNDTHIVELYSPTGTLQQGHNTISLRIKNKTTNEYEKNATITWAPLMQMTTMSHACPFSAVTKTTGKETLYNGYIVFQMAENTMEHWTLTINYTINGIAYTANNQISVPASAKKRVTTFIGTDGTKYLLALIDPTNPKVATNEMTVGVFKMQSMMVFPVVDNFKVKIDPRMPSMGNHGSPNNVDLTQSVSDKLYHGKLSLTMTGYWKINLQLLNAAGEVLKGEAITDAVPTSSIYFEVEF</sequence>
<evidence type="ECO:0000313" key="2">
    <source>
        <dbReference type="EMBL" id="TDE44837.1"/>
    </source>
</evidence>
<dbReference type="Proteomes" id="UP000294814">
    <property type="component" value="Unassembled WGS sequence"/>
</dbReference>
<dbReference type="PROSITE" id="PS51257">
    <property type="entry name" value="PROKAR_LIPOPROTEIN"/>
    <property type="match status" value="1"/>
</dbReference>
<proteinExistence type="predicted"/>